<gene>
    <name evidence="1" type="ORF">THIOM_001915</name>
</gene>
<comment type="caution">
    <text evidence="1">The sequence shown here is derived from an EMBL/GenBank/DDBJ whole genome shotgun (WGS) entry which is preliminary data.</text>
</comment>
<protein>
    <submittedName>
        <fullName evidence="1">Uncharacterized protein</fullName>
    </submittedName>
</protein>
<dbReference type="AlphaFoldDB" id="A0A176S327"/>
<organism evidence="1 2">
    <name type="scientific">Candidatus Thiomargarita nelsonii</name>
    <dbReference type="NCBI Taxonomy" id="1003181"/>
    <lineage>
        <taxon>Bacteria</taxon>
        <taxon>Pseudomonadati</taxon>
        <taxon>Pseudomonadota</taxon>
        <taxon>Gammaproteobacteria</taxon>
        <taxon>Thiotrichales</taxon>
        <taxon>Thiotrichaceae</taxon>
        <taxon>Thiomargarita</taxon>
    </lineage>
</organism>
<name>A0A176S327_9GAMM</name>
<proteinExistence type="predicted"/>
<keyword evidence="2" id="KW-1185">Reference proteome</keyword>
<dbReference type="EMBL" id="LUTY01001047">
    <property type="protein sequence ID" value="OAD22289.1"/>
    <property type="molecule type" value="Genomic_DNA"/>
</dbReference>
<dbReference type="Proteomes" id="UP000076962">
    <property type="component" value="Unassembled WGS sequence"/>
</dbReference>
<evidence type="ECO:0000313" key="1">
    <source>
        <dbReference type="EMBL" id="OAD22289.1"/>
    </source>
</evidence>
<reference evidence="1 2" key="1">
    <citation type="submission" date="2016-05" db="EMBL/GenBank/DDBJ databases">
        <title>Single-cell genome of chain-forming Candidatus Thiomargarita nelsonii and comparison to other large sulfur-oxidizing bacteria.</title>
        <authorList>
            <person name="Winkel M."/>
            <person name="Salman V."/>
            <person name="Woyke T."/>
            <person name="Schulz-Vogt H."/>
            <person name="Richter M."/>
            <person name="Flood B."/>
            <person name="Bailey J."/>
            <person name="Amann R."/>
            <person name="Mussmann M."/>
        </authorList>
    </citation>
    <scope>NUCLEOTIDE SEQUENCE [LARGE SCALE GENOMIC DNA]</scope>
    <source>
        <strain evidence="1 2">THI036</strain>
    </source>
</reference>
<evidence type="ECO:0000313" key="2">
    <source>
        <dbReference type="Proteomes" id="UP000076962"/>
    </source>
</evidence>
<accession>A0A176S327</accession>
<sequence>MDRWWCCGYSGRTSRCRCWFIFSRAYSPKAFGMEVRHIKAKFLKNAFHSFHKRRGATHKHMALLKIRGNRFYYLTVNPPF</sequence>